<organism evidence="1 2">
    <name type="scientific">Mucilaginibacter gynuensis</name>
    <dbReference type="NCBI Taxonomy" id="1302236"/>
    <lineage>
        <taxon>Bacteria</taxon>
        <taxon>Pseudomonadati</taxon>
        <taxon>Bacteroidota</taxon>
        <taxon>Sphingobacteriia</taxon>
        <taxon>Sphingobacteriales</taxon>
        <taxon>Sphingobacteriaceae</taxon>
        <taxon>Mucilaginibacter</taxon>
    </lineage>
</organism>
<sequence length="138" mass="16195">MPSCTFKNDASKRSTGTDTVKILSLVFTYDKVIEDMYIKPDTIFIIKTKRAKYNSSWPKYAGKIKIDYWDETPETTKRLQFNNRIDDKPMRYIVTSFSIEHDSSNVTVYAVNQRADYSFKLKKTDSVWTVSHFSYTIE</sequence>
<dbReference type="Proteomes" id="UP001500582">
    <property type="component" value="Unassembled WGS sequence"/>
</dbReference>
<gene>
    <name evidence="1" type="ORF">GCM10023149_18770</name>
</gene>
<name>A0ABP8G8Y9_9SPHI</name>
<evidence type="ECO:0000313" key="2">
    <source>
        <dbReference type="Proteomes" id="UP001500582"/>
    </source>
</evidence>
<comment type="caution">
    <text evidence="1">The sequence shown here is derived from an EMBL/GenBank/DDBJ whole genome shotgun (WGS) entry which is preliminary data.</text>
</comment>
<keyword evidence="2" id="KW-1185">Reference proteome</keyword>
<proteinExistence type="predicted"/>
<dbReference type="EMBL" id="BAABFT010000004">
    <property type="protein sequence ID" value="GAA4319838.1"/>
    <property type="molecule type" value="Genomic_DNA"/>
</dbReference>
<reference evidence="2" key="1">
    <citation type="journal article" date="2019" name="Int. J. Syst. Evol. Microbiol.">
        <title>The Global Catalogue of Microorganisms (GCM) 10K type strain sequencing project: providing services to taxonomists for standard genome sequencing and annotation.</title>
        <authorList>
            <consortium name="The Broad Institute Genomics Platform"/>
            <consortium name="The Broad Institute Genome Sequencing Center for Infectious Disease"/>
            <person name="Wu L."/>
            <person name="Ma J."/>
        </authorList>
    </citation>
    <scope>NUCLEOTIDE SEQUENCE [LARGE SCALE GENOMIC DNA]</scope>
    <source>
        <strain evidence="2">JCM 17705</strain>
    </source>
</reference>
<accession>A0ABP8G8Y9</accession>
<evidence type="ECO:0008006" key="3">
    <source>
        <dbReference type="Google" id="ProtNLM"/>
    </source>
</evidence>
<protein>
    <recommendedName>
        <fullName evidence="3">Lumazine-binding protein</fullName>
    </recommendedName>
</protein>
<evidence type="ECO:0000313" key="1">
    <source>
        <dbReference type="EMBL" id="GAA4319838.1"/>
    </source>
</evidence>